<dbReference type="Gene3D" id="3.90.1530.30">
    <property type="match status" value="1"/>
</dbReference>
<dbReference type="Proteomes" id="UP000198619">
    <property type="component" value="Unassembled WGS sequence"/>
</dbReference>
<dbReference type="PANTHER" id="PTHR33375:SF8">
    <property type="entry name" value="NUCLEOID OCCLUSION PROTEIN"/>
    <property type="match status" value="1"/>
</dbReference>
<proteinExistence type="inferred from homology"/>
<evidence type="ECO:0000256" key="5">
    <source>
        <dbReference type="ARBA" id="ARBA00023125"/>
    </source>
</evidence>
<keyword evidence="6" id="KW-0717">Septation</keyword>
<evidence type="ECO:0000259" key="8">
    <source>
        <dbReference type="SMART" id="SM00470"/>
    </source>
</evidence>
<dbReference type="SUPFAM" id="SSF110849">
    <property type="entry name" value="ParB/Sulfiredoxin"/>
    <property type="match status" value="1"/>
</dbReference>
<dbReference type="FunFam" id="1.10.10.2830:FF:000001">
    <property type="entry name" value="Chromosome partitioning protein ParB"/>
    <property type="match status" value="1"/>
</dbReference>
<reference evidence="9 10" key="1">
    <citation type="submission" date="2016-10" db="EMBL/GenBank/DDBJ databases">
        <authorList>
            <person name="de Groot N.N."/>
        </authorList>
    </citation>
    <scope>NUCLEOTIDE SEQUENCE [LARGE SCALE GENOMIC DNA]</scope>
    <source>
        <strain evidence="9 10">DSM 12271</strain>
    </source>
</reference>
<accession>A0A1I1A6N3</accession>
<evidence type="ECO:0000256" key="2">
    <source>
        <dbReference type="ARBA" id="ARBA00006295"/>
    </source>
</evidence>
<keyword evidence="3" id="KW-0963">Cytoplasm</keyword>
<dbReference type="GO" id="GO:0009295">
    <property type="term" value="C:nucleoid"/>
    <property type="evidence" value="ECO:0007669"/>
    <property type="project" value="UniProtKB-SubCell"/>
</dbReference>
<evidence type="ECO:0000256" key="3">
    <source>
        <dbReference type="ARBA" id="ARBA00022490"/>
    </source>
</evidence>
<evidence type="ECO:0000256" key="1">
    <source>
        <dbReference type="ARBA" id="ARBA00004453"/>
    </source>
</evidence>
<name>A0A1I1A6N3_9CLOT</name>
<dbReference type="Pfam" id="PF17762">
    <property type="entry name" value="HTH_ParB"/>
    <property type="match status" value="1"/>
</dbReference>
<dbReference type="CDD" id="cd16393">
    <property type="entry name" value="SPO0J_N"/>
    <property type="match status" value="1"/>
</dbReference>
<dbReference type="InterPro" id="IPR023705">
    <property type="entry name" value="Nucleoid_occlusion_protein"/>
</dbReference>
<dbReference type="InterPro" id="IPR036086">
    <property type="entry name" value="ParB/Sulfiredoxin_sf"/>
</dbReference>
<dbReference type="InterPro" id="IPR003115">
    <property type="entry name" value="ParB_N"/>
</dbReference>
<dbReference type="GO" id="GO:0000917">
    <property type="term" value="P:division septum assembly"/>
    <property type="evidence" value="ECO:0007669"/>
    <property type="project" value="UniProtKB-KW"/>
</dbReference>
<evidence type="ECO:0000313" key="10">
    <source>
        <dbReference type="Proteomes" id="UP000198619"/>
    </source>
</evidence>
<dbReference type="GO" id="GO:0045881">
    <property type="term" value="P:positive regulation of sporulation resulting in formation of a cellular spore"/>
    <property type="evidence" value="ECO:0007669"/>
    <property type="project" value="TreeGrafter"/>
</dbReference>
<dbReference type="NCBIfam" id="TIGR04285">
    <property type="entry name" value="nucleoid_noc"/>
    <property type="match status" value="1"/>
</dbReference>
<dbReference type="STRING" id="84698.SAMN04488528_10292"/>
<protein>
    <submittedName>
        <fullName evidence="9">ParB family protein</fullName>
    </submittedName>
</protein>
<dbReference type="GO" id="GO:0003677">
    <property type="term" value="F:DNA binding"/>
    <property type="evidence" value="ECO:0007669"/>
    <property type="project" value="UniProtKB-KW"/>
</dbReference>
<dbReference type="GO" id="GO:0007059">
    <property type="term" value="P:chromosome segregation"/>
    <property type="evidence" value="ECO:0007669"/>
    <property type="project" value="TreeGrafter"/>
</dbReference>
<comment type="subcellular location">
    <subcellularLocation>
        <location evidence="1">Cytoplasm</location>
        <location evidence="1">Nucleoid</location>
    </subcellularLocation>
</comment>
<keyword evidence="5" id="KW-0238">DNA-binding</keyword>
<keyword evidence="7" id="KW-0131">Cell cycle</keyword>
<evidence type="ECO:0000256" key="4">
    <source>
        <dbReference type="ARBA" id="ARBA00022618"/>
    </source>
</evidence>
<evidence type="ECO:0000256" key="6">
    <source>
        <dbReference type="ARBA" id="ARBA00023210"/>
    </source>
</evidence>
<dbReference type="GO" id="GO:0005694">
    <property type="term" value="C:chromosome"/>
    <property type="evidence" value="ECO:0007669"/>
    <property type="project" value="TreeGrafter"/>
</dbReference>
<sequence length="278" mass="32030">MQLCRNVNKRKIVRDGTGMQNEVYYVDPQLICPNLYQPRKVFDEEALYELSLSIKSYGIIQPLSVRKIGDDKYELIAGERRLRAAKLAGLKQVPVIIVQISDEDSAAIALLENIQREELNFIEEAEAYNNLIKIHSYTQEKLAELIGKKQSTIANKLRILKLSDDIRKILLENKLTERHGRALLKLPDEKLQLDVLKEVVKRGLNVKKTEEFIDRELLKLTTKEIASDGKKRIKGVFSSKIYINTIKQVFDKYGINAQYKSKELDEFIEVTVKIPKSK</sequence>
<keyword evidence="10" id="KW-1185">Reference proteome</keyword>
<dbReference type="NCBIfam" id="TIGR00180">
    <property type="entry name" value="parB_part"/>
    <property type="match status" value="1"/>
</dbReference>
<dbReference type="AlphaFoldDB" id="A0A1I1A6N3"/>
<dbReference type="Pfam" id="PF02195">
    <property type="entry name" value="ParB_N"/>
    <property type="match status" value="1"/>
</dbReference>
<evidence type="ECO:0000313" key="9">
    <source>
        <dbReference type="EMBL" id="SFB32073.1"/>
    </source>
</evidence>
<keyword evidence="4" id="KW-0132">Cell division</keyword>
<dbReference type="SMART" id="SM00470">
    <property type="entry name" value="ParB"/>
    <property type="match status" value="1"/>
</dbReference>
<dbReference type="Gene3D" id="1.10.10.2830">
    <property type="match status" value="1"/>
</dbReference>
<gene>
    <name evidence="9" type="ORF">SAMN04488528_10292</name>
</gene>
<dbReference type="InterPro" id="IPR004437">
    <property type="entry name" value="ParB/RepB/Spo0J"/>
</dbReference>
<feature type="domain" description="ParB-like N-terminal" evidence="8">
    <location>
        <begin position="24"/>
        <end position="114"/>
    </location>
</feature>
<dbReference type="FunFam" id="3.90.1530.30:FF:000001">
    <property type="entry name" value="Chromosome partitioning protein ParB"/>
    <property type="match status" value="1"/>
</dbReference>
<evidence type="ECO:0000256" key="7">
    <source>
        <dbReference type="ARBA" id="ARBA00023306"/>
    </source>
</evidence>
<dbReference type="InterPro" id="IPR050336">
    <property type="entry name" value="Chromosome_partition/occlusion"/>
</dbReference>
<dbReference type="PANTHER" id="PTHR33375">
    <property type="entry name" value="CHROMOSOME-PARTITIONING PROTEIN PARB-RELATED"/>
    <property type="match status" value="1"/>
</dbReference>
<organism evidence="9 10">
    <name type="scientific">Clostridium frigidicarnis</name>
    <dbReference type="NCBI Taxonomy" id="84698"/>
    <lineage>
        <taxon>Bacteria</taxon>
        <taxon>Bacillati</taxon>
        <taxon>Bacillota</taxon>
        <taxon>Clostridia</taxon>
        <taxon>Eubacteriales</taxon>
        <taxon>Clostridiaceae</taxon>
        <taxon>Clostridium</taxon>
    </lineage>
</organism>
<comment type="similarity">
    <text evidence="2">Belongs to the ParB family.</text>
</comment>
<dbReference type="InterPro" id="IPR041468">
    <property type="entry name" value="HTH_ParB/Spo0J"/>
</dbReference>
<dbReference type="EMBL" id="FOKI01000029">
    <property type="protein sequence ID" value="SFB32073.1"/>
    <property type="molecule type" value="Genomic_DNA"/>
</dbReference>